<protein>
    <submittedName>
        <fullName evidence="1">Uncharacterized protein</fullName>
    </submittedName>
</protein>
<keyword evidence="2" id="KW-1185">Reference proteome</keyword>
<dbReference type="Proteomes" id="UP001212997">
    <property type="component" value="Unassembled WGS sequence"/>
</dbReference>
<dbReference type="InterPro" id="IPR032675">
    <property type="entry name" value="LRR_dom_sf"/>
</dbReference>
<organism evidence="1 2">
    <name type="scientific">Meripilus lineatus</name>
    <dbReference type="NCBI Taxonomy" id="2056292"/>
    <lineage>
        <taxon>Eukaryota</taxon>
        <taxon>Fungi</taxon>
        <taxon>Dikarya</taxon>
        <taxon>Basidiomycota</taxon>
        <taxon>Agaricomycotina</taxon>
        <taxon>Agaricomycetes</taxon>
        <taxon>Polyporales</taxon>
        <taxon>Meripilaceae</taxon>
        <taxon>Meripilus</taxon>
    </lineage>
</organism>
<dbReference type="AlphaFoldDB" id="A0AAD5UZA9"/>
<dbReference type="EMBL" id="JANAWD010000295">
    <property type="protein sequence ID" value="KAJ3481969.1"/>
    <property type="molecule type" value="Genomic_DNA"/>
</dbReference>
<evidence type="ECO:0000313" key="1">
    <source>
        <dbReference type="EMBL" id="KAJ3481969.1"/>
    </source>
</evidence>
<dbReference type="Gene3D" id="3.80.10.10">
    <property type="entry name" value="Ribonuclease Inhibitor"/>
    <property type="match status" value="1"/>
</dbReference>
<sequence length="307" mass="35129">MIRDLTLEFARSNKYPSHEEWSLISKLTNLRSLVLLGSRIPSGVNQANLKPLEALFQRVTKLRLVECTFRNSSSFLSFIATFPNIQSLCINDVRLIGTNGLHDIPSNAPRPMLRELKVYEPTTEDKAARFLELCGSWLSMLSIDVLRTVELHVQINYMDPGVSLQPVLKALGPYLHRLTIDCQTPISDNVEELPAFVYCTSLRTLQLDQRTHNLSLFLAILKSIPASTISHMTVLFTPITYFLTNNLLFSNIDKTLSQMRFRDIQTLKFVLYGYDTLTPRDIQSLYEKLPSSATKGLIQFEKLNEWW</sequence>
<proteinExistence type="predicted"/>
<evidence type="ECO:0000313" key="2">
    <source>
        <dbReference type="Proteomes" id="UP001212997"/>
    </source>
</evidence>
<comment type="caution">
    <text evidence="1">The sequence shown here is derived from an EMBL/GenBank/DDBJ whole genome shotgun (WGS) entry which is preliminary data.</text>
</comment>
<gene>
    <name evidence="1" type="ORF">NLI96_g7296</name>
</gene>
<dbReference type="SUPFAM" id="SSF52047">
    <property type="entry name" value="RNI-like"/>
    <property type="match status" value="1"/>
</dbReference>
<name>A0AAD5UZA9_9APHY</name>
<reference evidence="1" key="1">
    <citation type="submission" date="2022-07" db="EMBL/GenBank/DDBJ databases">
        <title>Genome Sequence of Physisporinus lineatus.</title>
        <authorList>
            <person name="Buettner E."/>
        </authorList>
    </citation>
    <scope>NUCLEOTIDE SEQUENCE</scope>
    <source>
        <strain evidence="1">VT162</strain>
    </source>
</reference>
<accession>A0AAD5UZA9</accession>